<evidence type="ECO:0000313" key="3">
    <source>
        <dbReference type="Proteomes" id="UP000719766"/>
    </source>
</evidence>
<evidence type="ECO:0000313" key="2">
    <source>
        <dbReference type="EMBL" id="KAG1784872.1"/>
    </source>
</evidence>
<comment type="caution">
    <text evidence="2">The sequence shown here is derived from an EMBL/GenBank/DDBJ whole genome shotgun (WGS) entry which is preliminary data.</text>
</comment>
<dbReference type="GeneID" id="64592723"/>
<feature type="compositionally biased region" description="Polar residues" evidence="1">
    <location>
        <begin position="47"/>
        <end position="56"/>
    </location>
</feature>
<proteinExistence type="predicted"/>
<sequence length="467" mass="52296">MPLTSEELATLTKDTPTNLPLLPGFITHSSLPDPPTRTPSPHPSEALTPNQTSPSANCAGPLREGNSSTWAARNPTRPVIRPQTPPPRLTDAQKASRKIKRDQKREATKSLHDGISEYLDEQRVKIEVLTRTHNVTPKHINDIISVHTNYHNSCKPQLINALIHAKAKELNAGSRYTLAELREMVTNDPQMNKLTKEEKASYIEALNEHRDKKALGVRANNSAAARDVVATTERLMKELDDLRVRTGIYATLFVVRGHINGTIQSTMHGTDNTEDFWEDIYKHPMADFLRQYEQWACTQNQMIVLFCMCWPHLTLFSVAVTGKKDIAMNYHNYETTIVETYGVRLVGWPHGVNFISPSNIGTVGDIRKLRDALKSRICYWTVLSPAEVKSHAAELNTCRLAGKIVRKPRKKCLDSGVPRKRKAPATAGQAGQENQRVSKKAKRTTPQLRQAPKSSEVVESSDGLEDE</sequence>
<dbReference type="OrthoDB" id="3223825at2759"/>
<dbReference type="RefSeq" id="XP_041152357.1">
    <property type="nucleotide sequence ID" value="XM_041298959.1"/>
</dbReference>
<accession>A0A9P7AB01</accession>
<dbReference type="AlphaFoldDB" id="A0A9P7AB01"/>
<protein>
    <submittedName>
        <fullName evidence="2">Uncharacterized protein</fullName>
    </submittedName>
</protein>
<evidence type="ECO:0000256" key="1">
    <source>
        <dbReference type="SAM" id="MobiDB-lite"/>
    </source>
</evidence>
<name>A0A9P7AB01_9AGAM</name>
<feature type="compositionally biased region" description="Pro residues" evidence="1">
    <location>
        <begin position="32"/>
        <end position="42"/>
    </location>
</feature>
<reference evidence="2" key="1">
    <citation type="journal article" date="2020" name="New Phytol.">
        <title>Comparative genomics reveals dynamic genome evolution in host specialist ectomycorrhizal fungi.</title>
        <authorList>
            <person name="Lofgren L.A."/>
            <person name="Nguyen N.H."/>
            <person name="Vilgalys R."/>
            <person name="Ruytinx J."/>
            <person name="Liao H.L."/>
            <person name="Branco S."/>
            <person name="Kuo A."/>
            <person name="LaButti K."/>
            <person name="Lipzen A."/>
            <person name="Andreopoulos W."/>
            <person name="Pangilinan J."/>
            <person name="Riley R."/>
            <person name="Hundley H."/>
            <person name="Na H."/>
            <person name="Barry K."/>
            <person name="Grigoriev I.V."/>
            <person name="Stajich J.E."/>
            <person name="Kennedy P.G."/>
        </authorList>
    </citation>
    <scope>NUCLEOTIDE SEQUENCE</scope>
    <source>
        <strain evidence="2">S12</strain>
    </source>
</reference>
<gene>
    <name evidence="2" type="ORF">HD556DRAFT_1250718</name>
</gene>
<dbReference type="EMBL" id="JABBWE010000126">
    <property type="protein sequence ID" value="KAG1784872.1"/>
    <property type="molecule type" value="Genomic_DNA"/>
</dbReference>
<feature type="region of interest" description="Disordered" evidence="1">
    <location>
        <begin position="1"/>
        <end position="110"/>
    </location>
</feature>
<organism evidence="2 3">
    <name type="scientific">Suillus plorans</name>
    <dbReference type="NCBI Taxonomy" id="116603"/>
    <lineage>
        <taxon>Eukaryota</taxon>
        <taxon>Fungi</taxon>
        <taxon>Dikarya</taxon>
        <taxon>Basidiomycota</taxon>
        <taxon>Agaricomycotina</taxon>
        <taxon>Agaricomycetes</taxon>
        <taxon>Agaricomycetidae</taxon>
        <taxon>Boletales</taxon>
        <taxon>Suillineae</taxon>
        <taxon>Suillaceae</taxon>
        <taxon>Suillus</taxon>
    </lineage>
</organism>
<keyword evidence="3" id="KW-1185">Reference proteome</keyword>
<dbReference type="Proteomes" id="UP000719766">
    <property type="component" value="Unassembled WGS sequence"/>
</dbReference>
<feature type="region of interest" description="Disordered" evidence="1">
    <location>
        <begin position="411"/>
        <end position="467"/>
    </location>
</feature>